<organism evidence="8 9">
    <name type="scientific">Daucus carota subsp. sativus</name>
    <name type="common">Carrot</name>
    <dbReference type="NCBI Taxonomy" id="79200"/>
    <lineage>
        <taxon>Eukaryota</taxon>
        <taxon>Viridiplantae</taxon>
        <taxon>Streptophyta</taxon>
        <taxon>Embryophyta</taxon>
        <taxon>Tracheophyta</taxon>
        <taxon>Spermatophyta</taxon>
        <taxon>Magnoliopsida</taxon>
        <taxon>eudicotyledons</taxon>
        <taxon>Gunneridae</taxon>
        <taxon>Pentapetalae</taxon>
        <taxon>asterids</taxon>
        <taxon>campanulids</taxon>
        <taxon>Apiales</taxon>
        <taxon>Apiaceae</taxon>
        <taxon>Apioideae</taxon>
        <taxon>Scandiceae</taxon>
        <taxon>Daucinae</taxon>
        <taxon>Daucus</taxon>
        <taxon>Daucus sect. Daucus</taxon>
    </lineage>
</organism>
<sequence>MGEILQIQHKLLVNHRVEVRNFDEGLLGSWHSGTVIACENEFRRIRYDHLLRDDDSGKCVIECVRTPEVNGTSGSYCRGWIRPLPPKIDLKSWNLEYGHCVDVFHKDAWWEGVVFDHESGSQERIIFLPDMEVEIKANRSNLRITQEWDAFNGSWKPRGEWLFLKIIEKEEKPLMVSIKQIWYDVRAKTTFSYLKDWTSPFHDVWRELVIEAIADNFKLSVEEFVQNLDTEMRENGSKTEVCDINLASSSQKRKSCKKMRTYAGQPTEYNSASLSHGISDGSQTEAQEIKKRKRKSNIASVVSRLPTKKKSNAVSRRVSRSLRRVHPGVVPPFSKCEPQNVLSWLIDNNKFLPKSKVHYRGRENDCQIAEGRVTRYGITCSCCQDTFSLSSFEAHAGNKCNRPSANIYLEDGRSLLKCQMQLKYDIDAAEEACQVEINQSIANDDICASCHEGGSIIMCDGCPSSFHTACLGLESVPCGDWFCPSCCCKICGGGKLKRDTEDFYNSVMKCHQCERISHTRCVKLESLTPKGVWFCDSSCEQIYLGLQEQLQKPVPVGKDNLTWTLLKNKNSKHCHQDPSMIEESTEIFSKLNVAVRVMHECFHPFKNMRTGNDLVEDIIFNRRSEQHHVNYEGFYTILLEKNEELITVATVRVLGKEVAEVPLVATRYSYRQRGMCHTLMNELEKLGRSE</sequence>
<dbReference type="GO" id="GO:0005634">
    <property type="term" value="C:nucleus"/>
    <property type="evidence" value="ECO:0007669"/>
    <property type="project" value="UniProtKB-SubCell"/>
</dbReference>
<accession>A0AAF0WTY3</accession>
<feature type="domain" description="Zinc finger PHD-type" evidence="6">
    <location>
        <begin position="488"/>
        <end position="539"/>
    </location>
</feature>
<name>A0AAF0WTY3_DAUCS</name>
<dbReference type="GO" id="GO:0003714">
    <property type="term" value="F:transcription corepressor activity"/>
    <property type="evidence" value="ECO:0007669"/>
    <property type="project" value="InterPro"/>
</dbReference>
<keyword evidence="9" id="KW-1185">Reference proteome</keyword>
<reference evidence="8" key="1">
    <citation type="journal article" date="2016" name="Nat. Genet.">
        <title>A high-quality carrot genome assembly provides new insights into carotenoid accumulation and asterid genome evolution.</title>
        <authorList>
            <person name="Iorizzo M."/>
            <person name="Ellison S."/>
            <person name="Senalik D."/>
            <person name="Zeng P."/>
            <person name="Satapoomin P."/>
            <person name="Huang J."/>
            <person name="Bowman M."/>
            <person name="Iovene M."/>
            <person name="Sanseverino W."/>
            <person name="Cavagnaro P."/>
            <person name="Yildiz M."/>
            <person name="Macko-Podgorni A."/>
            <person name="Moranska E."/>
            <person name="Grzebelus E."/>
            <person name="Grzebelus D."/>
            <person name="Ashrafi H."/>
            <person name="Zheng Z."/>
            <person name="Cheng S."/>
            <person name="Spooner D."/>
            <person name="Van Deynze A."/>
            <person name="Simon P."/>
        </authorList>
    </citation>
    <scope>NUCLEOTIDE SEQUENCE</scope>
    <source>
        <tissue evidence="8">Leaf</tissue>
    </source>
</reference>
<feature type="domain" description="Zinc finger PHD-type" evidence="6">
    <location>
        <begin position="446"/>
        <end position="487"/>
    </location>
</feature>
<dbReference type="PANTHER" id="PTHR46309:SF12">
    <property type="entry name" value="GB|AAC80581.1"/>
    <property type="match status" value="1"/>
</dbReference>
<dbReference type="SMART" id="SM00249">
    <property type="entry name" value="PHD"/>
    <property type="match status" value="2"/>
</dbReference>
<evidence type="ECO:0000313" key="9">
    <source>
        <dbReference type="Proteomes" id="UP000077755"/>
    </source>
</evidence>
<dbReference type="GO" id="GO:0008270">
    <property type="term" value="F:zinc ion binding"/>
    <property type="evidence" value="ECO:0007669"/>
    <property type="project" value="UniProtKB-KW"/>
</dbReference>
<evidence type="ECO:0000259" key="6">
    <source>
        <dbReference type="SMART" id="SM00249"/>
    </source>
</evidence>
<keyword evidence="5" id="KW-0539">Nucleus</keyword>
<dbReference type="AlphaFoldDB" id="A0AAF0WTY3"/>
<dbReference type="EMBL" id="CP093346">
    <property type="protein sequence ID" value="WOG95749.1"/>
    <property type="molecule type" value="Genomic_DNA"/>
</dbReference>
<proteinExistence type="predicted"/>
<dbReference type="Pfam" id="PF00628">
    <property type="entry name" value="PHD"/>
    <property type="match status" value="1"/>
</dbReference>
<evidence type="ECO:0000256" key="2">
    <source>
        <dbReference type="ARBA" id="ARBA00022723"/>
    </source>
</evidence>
<dbReference type="InterPro" id="IPR056511">
    <property type="entry name" value="IDM1_C"/>
</dbReference>
<dbReference type="InterPro" id="IPR001965">
    <property type="entry name" value="Znf_PHD"/>
</dbReference>
<keyword evidence="2" id="KW-0479">Metal-binding</keyword>
<gene>
    <name evidence="8" type="ORF">DCAR_0415076</name>
</gene>
<dbReference type="Pfam" id="PF05641">
    <property type="entry name" value="Agenet"/>
    <property type="match status" value="1"/>
</dbReference>
<keyword evidence="4" id="KW-0862">Zinc</keyword>
<dbReference type="Proteomes" id="UP000077755">
    <property type="component" value="Chromosome 4"/>
</dbReference>
<dbReference type="Gene3D" id="3.30.40.10">
    <property type="entry name" value="Zinc/RING finger domain, C3HC4 (zinc finger)"/>
    <property type="match status" value="2"/>
</dbReference>
<protein>
    <recommendedName>
        <fullName evidence="10">PHD-type domain-containing protein</fullName>
    </recommendedName>
</protein>
<dbReference type="SMART" id="SM00743">
    <property type="entry name" value="Agenet"/>
    <property type="match status" value="2"/>
</dbReference>
<evidence type="ECO:0000256" key="3">
    <source>
        <dbReference type="ARBA" id="ARBA00022771"/>
    </source>
</evidence>
<evidence type="ECO:0000259" key="7">
    <source>
        <dbReference type="SMART" id="SM00743"/>
    </source>
</evidence>
<dbReference type="Pfam" id="PF16135">
    <property type="entry name" value="TDBD"/>
    <property type="match status" value="1"/>
</dbReference>
<dbReference type="Pfam" id="PF23209">
    <property type="entry name" value="IDM1_C"/>
    <property type="match status" value="1"/>
</dbReference>
<evidence type="ECO:0000256" key="5">
    <source>
        <dbReference type="ARBA" id="ARBA00023242"/>
    </source>
</evidence>
<keyword evidence="3" id="KW-0863">Zinc-finger</keyword>
<evidence type="ECO:0008006" key="10">
    <source>
        <dbReference type="Google" id="ProtNLM"/>
    </source>
</evidence>
<dbReference type="InterPro" id="IPR013083">
    <property type="entry name" value="Znf_RING/FYVE/PHD"/>
</dbReference>
<dbReference type="SUPFAM" id="SSF57903">
    <property type="entry name" value="FYVE/PHD zinc finger"/>
    <property type="match status" value="1"/>
</dbReference>
<reference evidence="8" key="2">
    <citation type="submission" date="2022-03" db="EMBL/GenBank/DDBJ databases">
        <title>Draft title - Genomic analysis of global carrot germplasm unveils the trajectory of domestication and the origin of high carotenoid orange carrot.</title>
        <authorList>
            <person name="Iorizzo M."/>
            <person name="Ellison S."/>
            <person name="Senalik D."/>
            <person name="Macko-Podgorni A."/>
            <person name="Grzebelus D."/>
            <person name="Bostan H."/>
            <person name="Rolling W."/>
            <person name="Curaba J."/>
            <person name="Simon P."/>
        </authorList>
    </citation>
    <scope>NUCLEOTIDE SEQUENCE</scope>
    <source>
        <tissue evidence="8">Leaf</tissue>
    </source>
</reference>
<feature type="domain" description="Agenet" evidence="7">
    <location>
        <begin position="9"/>
        <end position="89"/>
    </location>
</feature>
<dbReference type="InterPro" id="IPR011011">
    <property type="entry name" value="Znf_FYVE_PHD"/>
</dbReference>
<dbReference type="InterPro" id="IPR019787">
    <property type="entry name" value="Znf_PHD-finger"/>
</dbReference>
<dbReference type="GO" id="GO:0006357">
    <property type="term" value="P:regulation of transcription by RNA polymerase II"/>
    <property type="evidence" value="ECO:0007669"/>
    <property type="project" value="TreeGrafter"/>
</dbReference>
<dbReference type="PROSITE" id="PS01359">
    <property type="entry name" value="ZF_PHD_1"/>
    <property type="match status" value="1"/>
</dbReference>
<dbReference type="PANTHER" id="PTHR46309">
    <property type="entry name" value="PHD FINGER PROTEIN 12"/>
    <property type="match status" value="1"/>
</dbReference>
<evidence type="ECO:0000313" key="8">
    <source>
        <dbReference type="EMBL" id="WOG95749.1"/>
    </source>
</evidence>
<dbReference type="InterPro" id="IPR008395">
    <property type="entry name" value="Agenet-like_dom"/>
</dbReference>
<evidence type="ECO:0000256" key="1">
    <source>
        <dbReference type="ARBA" id="ARBA00004123"/>
    </source>
</evidence>
<evidence type="ECO:0000256" key="4">
    <source>
        <dbReference type="ARBA" id="ARBA00022833"/>
    </source>
</evidence>
<dbReference type="InterPro" id="IPR032308">
    <property type="entry name" value="TDBD"/>
</dbReference>
<comment type="subcellular location">
    <subcellularLocation>
        <location evidence="1">Nucleus</location>
    </subcellularLocation>
</comment>
<dbReference type="InterPro" id="IPR042163">
    <property type="entry name" value="PHF12"/>
</dbReference>
<dbReference type="InterPro" id="IPR014002">
    <property type="entry name" value="Agenet_dom_plant"/>
</dbReference>
<dbReference type="InterPro" id="IPR019786">
    <property type="entry name" value="Zinc_finger_PHD-type_CS"/>
</dbReference>
<feature type="domain" description="Agenet" evidence="7">
    <location>
        <begin position="93"/>
        <end position="150"/>
    </location>
</feature>